<name>A0A5Q0BL59_9GAMM</name>
<dbReference type="FunCoup" id="A0A5Q0BL59">
    <property type="interactions" value="128"/>
</dbReference>
<keyword evidence="11" id="KW-1185">Reference proteome</keyword>
<dbReference type="CDD" id="cd04237">
    <property type="entry name" value="AAK_NAGS-ABP"/>
    <property type="match status" value="1"/>
</dbReference>
<sequence length="442" mass="48580">MFSSGFNAAGFVSSFRHSSPYIHAHRGKTVVVVFGGEVIADASFSGLVNDLALLNSLGIRLVLVHGIRPQIEARMALRGIPQRYYKNLRVTDADALECVKEAAGTVRVEIEAMLSLSLINTPMAGVRVRVSSGNVVMARPLGVIDGIDYQYTGSVRKIDDAAICEKLDCGDMVLLSPLGYSSTGEIFNLRAEDVAKQTAIALNADKLLLLSDQVYKKQGSGAIRELTVMEAERLLLKQEMLPEGVVNHLKLAVEAIEAGVKRVHLLNRSVDGAILLELFTRDGQGMLISASPFEEMRAAHIDDLQGMLELIRPLEETGILLKRSQKDLEYDIGNFSVIERDGSIIGCAALHLFPEDNMAELACLAIHPDYRSETQGERLLRYLELKASVLGIGILFVLTTQALHWFREMGFSLAAVDVLPRQKQSTYDYRRNSAILIKALSQ</sequence>
<evidence type="ECO:0000256" key="2">
    <source>
        <dbReference type="ARBA" id="ARBA00009145"/>
    </source>
</evidence>
<dbReference type="InterPro" id="IPR033719">
    <property type="entry name" value="NAGS_kin"/>
</dbReference>
<dbReference type="PANTHER" id="PTHR30602">
    <property type="entry name" value="AMINO-ACID ACETYLTRANSFERASE"/>
    <property type="match status" value="1"/>
</dbReference>
<dbReference type="KEGG" id="mmob:F6R98_09735"/>
<proteinExistence type="inferred from homology"/>
<dbReference type="SUPFAM" id="SSF55729">
    <property type="entry name" value="Acyl-CoA N-acyltransferases (Nat)"/>
    <property type="match status" value="1"/>
</dbReference>
<dbReference type="InterPro" id="IPR010167">
    <property type="entry name" value="NH2A_AcTrfase"/>
</dbReference>
<evidence type="ECO:0000313" key="11">
    <source>
        <dbReference type="Proteomes" id="UP000325755"/>
    </source>
</evidence>
<dbReference type="NCBIfam" id="TIGR01890">
    <property type="entry name" value="N-Ac-Glu-synth"/>
    <property type="match status" value="1"/>
</dbReference>
<dbReference type="GO" id="GO:0006526">
    <property type="term" value="P:L-arginine biosynthetic process"/>
    <property type="evidence" value="ECO:0007669"/>
    <property type="project" value="UniProtKB-UniRule"/>
</dbReference>
<keyword evidence="8" id="KW-0963">Cytoplasm</keyword>
<comment type="miscellaneous">
    <text evidence="8">In bacteria which possess the bifunctional enzyme ornithine acetyltransferase/N-acetylglutamate synthase (ArgJ), ArgA fulfills an anaplerotic role.</text>
</comment>
<evidence type="ECO:0000256" key="7">
    <source>
        <dbReference type="ARBA" id="ARBA00048372"/>
    </source>
</evidence>
<dbReference type="Gene3D" id="3.40.630.30">
    <property type="match status" value="1"/>
</dbReference>
<evidence type="ECO:0000256" key="6">
    <source>
        <dbReference type="ARBA" id="ARBA00023315"/>
    </source>
</evidence>
<dbReference type="RefSeq" id="WP_153248850.1">
    <property type="nucleotide sequence ID" value="NZ_CP044205.1"/>
</dbReference>
<dbReference type="PIRSF" id="PIRSF000423">
    <property type="entry name" value="ArgA"/>
    <property type="match status" value="1"/>
</dbReference>
<dbReference type="EC" id="2.3.1.1" evidence="8"/>
<dbReference type="CDD" id="cd04301">
    <property type="entry name" value="NAT_SF"/>
    <property type="match status" value="1"/>
</dbReference>
<dbReference type="UniPathway" id="UPA00068">
    <property type="reaction ID" value="UER00106"/>
</dbReference>
<evidence type="ECO:0000313" key="10">
    <source>
        <dbReference type="EMBL" id="QFY42858.1"/>
    </source>
</evidence>
<dbReference type="InterPro" id="IPR036393">
    <property type="entry name" value="AceGlu_kinase-like_sf"/>
</dbReference>
<comment type="catalytic activity">
    <reaction evidence="7 8">
        <text>L-glutamate + acetyl-CoA = N-acetyl-L-glutamate + CoA + H(+)</text>
        <dbReference type="Rhea" id="RHEA:24292"/>
        <dbReference type="ChEBI" id="CHEBI:15378"/>
        <dbReference type="ChEBI" id="CHEBI:29985"/>
        <dbReference type="ChEBI" id="CHEBI:44337"/>
        <dbReference type="ChEBI" id="CHEBI:57287"/>
        <dbReference type="ChEBI" id="CHEBI:57288"/>
        <dbReference type="EC" id="2.3.1.1"/>
    </reaction>
</comment>
<accession>A0A5Q0BL59</accession>
<keyword evidence="4 8" id="KW-0028">Amino-acid biosynthesis</keyword>
<dbReference type="GO" id="GO:0005737">
    <property type="term" value="C:cytoplasm"/>
    <property type="evidence" value="ECO:0007669"/>
    <property type="project" value="UniProtKB-SubCell"/>
</dbReference>
<dbReference type="AlphaFoldDB" id="A0A5Q0BL59"/>
<dbReference type="OrthoDB" id="9802238at2"/>
<dbReference type="Gene3D" id="3.40.1160.10">
    <property type="entry name" value="Acetylglutamate kinase-like"/>
    <property type="match status" value="1"/>
</dbReference>
<comment type="subcellular location">
    <subcellularLocation>
        <location evidence="8">Cytoplasm</location>
    </subcellularLocation>
</comment>
<organism evidence="10 11">
    <name type="scientific">Candidatus Methylospira mobilis</name>
    <dbReference type="NCBI Taxonomy" id="1808979"/>
    <lineage>
        <taxon>Bacteria</taxon>
        <taxon>Pseudomonadati</taxon>
        <taxon>Pseudomonadota</taxon>
        <taxon>Gammaproteobacteria</taxon>
        <taxon>Methylococcales</taxon>
        <taxon>Methylococcaceae</taxon>
        <taxon>Candidatus Methylospira</taxon>
    </lineage>
</organism>
<dbReference type="EMBL" id="CP044205">
    <property type="protein sequence ID" value="QFY42858.1"/>
    <property type="molecule type" value="Genomic_DNA"/>
</dbReference>
<comment type="similarity">
    <text evidence="2 8">Belongs to the acetyltransferase family. ArgA subfamily.</text>
</comment>
<dbReference type="Pfam" id="PF00696">
    <property type="entry name" value="AA_kinase"/>
    <property type="match status" value="1"/>
</dbReference>
<dbReference type="NCBIfam" id="NF003641">
    <property type="entry name" value="PRK05279.1"/>
    <property type="match status" value="1"/>
</dbReference>
<dbReference type="InterPro" id="IPR016181">
    <property type="entry name" value="Acyl_CoA_acyltransferase"/>
</dbReference>
<dbReference type="Pfam" id="PF13508">
    <property type="entry name" value="Acetyltransf_7"/>
    <property type="match status" value="1"/>
</dbReference>
<keyword evidence="5 8" id="KW-0808">Transferase</keyword>
<dbReference type="PANTHER" id="PTHR30602:SF12">
    <property type="entry name" value="AMINO-ACID ACETYLTRANSFERASE NAGS1, CHLOROPLASTIC-RELATED"/>
    <property type="match status" value="1"/>
</dbReference>
<evidence type="ECO:0000256" key="5">
    <source>
        <dbReference type="ARBA" id="ARBA00022679"/>
    </source>
</evidence>
<protein>
    <recommendedName>
        <fullName evidence="8">Amino-acid acetyltransferase</fullName>
        <ecNumber evidence="8">2.3.1.1</ecNumber>
    </recommendedName>
    <alternativeName>
        <fullName evidence="8">N-acetylglutamate synthase</fullName>
        <shortName evidence="8">AGS</shortName>
        <shortName evidence="8">NAGS</shortName>
    </alternativeName>
</protein>
<comment type="pathway">
    <text evidence="1 8">Amino-acid biosynthesis; L-arginine biosynthesis; N(2)-acetyl-L-ornithine from L-glutamate: step 1/4.</text>
</comment>
<keyword evidence="6 8" id="KW-0012">Acyltransferase</keyword>
<evidence type="ECO:0000256" key="1">
    <source>
        <dbReference type="ARBA" id="ARBA00004925"/>
    </source>
</evidence>
<keyword evidence="3 8" id="KW-0055">Arginine biosynthesis</keyword>
<dbReference type="SUPFAM" id="SSF53633">
    <property type="entry name" value="Carbamate kinase-like"/>
    <property type="match status" value="1"/>
</dbReference>
<reference evidence="10 11" key="1">
    <citation type="submission" date="2019-09" db="EMBL/GenBank/DDBJ databases">
        <title>Ecophysiology of the spiral-shaped methanotroph Methylospira mobilis as revealed by the complete genome sequence.</title>
        <authorList>
            <person name="Oshkin I.Y."/>
            <person name="Dedysh S.N."/>
            <person name="Miroshnikov K."/>
            <person name="Danilova O.V."/>
            <person name="Hakobyan A."/>
            <person name="Liesack W."/>
        </authorList>
    </citation>
    <scope>NUCLEOTIDE SEQUENCE [LARGE SCALE GENOMIC DNA]</scope>
    <source>
        <strain evidence="10 11">Shm1</strain>
    </source>
</reference>
<dbReference type="InterPro" id="IPR000182">
    <property type="entry name" value="GNAT_dom"/>
</dbReference>
<dbReference type="PROSITE" id="PS51186">
    <property type="entry name" value="GNAT"/>
    <property type="match status" value="1"/>
</dbReference>
<feature type="domain" description="N-acetyltransferase" evidence="9">
    <location>
        <begin position="294"/>
        <end position="434"/>
    </location>
</feature>
<dbReference type="InParanoid" id="A0A5Q0BL59"/>
<evidence type="ECO:0000256" key="8">
    <source>
        <dbReference type="HAMAP-Rule" id="MF_01105"/>
    </source>
</evidence>
<evidence type="ECO:0000256" key="4">
    <source>
        <dbReference type="ARBA" id="ARBA00022605"/>
    </source>
</evidence>
<dbReference type="InterPro" id="IPR001048">
    <property type="entry name" value="Asp/Glu/Uridylate_kinase"/>
</dbReference>
<evidence type="ECO:0000259" key="9">
    <source>
        <dbReference type="PROSITE" id="PS51186"/>
    </source>
</evidence>
<gene>
    <name evidence="8" type="primary">argA</name>
    <name evidence="10" type="ORF">F6R98_09735</name>
</gene>
<dbReference type="HAMAP" id="MF_01105">
    <property type="entry name" value="N_acetyl_glu_synth"/>
    <property type="match status" value="1"/>
</dbReference>
<dbReference type="GO" id="GO:0004042">
    <property type="term" value="F:L-glutamate N-acetyltransferase activity"/>
    <property type="evidence" value="ECO:0007669"/>
    <property type="project" value="UniProtKB-UniRule"/>
</dbReference>
<evidence type="ECO:0000256" key="3">
    <source>
        <dbReference type="ARBA" id="ARBA00022571"/>
    </source>
</evidence>
<dbReference type="Proteomes" id="UP000325755">
    <property type="component" value="Chromosome"/>
</dbReference>